<feature type="domain" description="3-dehydroquinate synthase N-terminal" evidence="3">
    <location>
        <begin position="1"/>
        <end position="140"/>
    </location>
</feature>
<dbReference type="GO" id="GO:0102042">
    <property type="term" value="F:dehydroquinate synthase activity"/>
    <property type="evidence" value="ECO:0007669"/>
    <property type="project" value="UniProtKB-EC"/>
</dbReference>
<dbReference type="InterPro" id="IPR030960">
    <property type="entry name" value="DHQS/DOIS_N"/>
</dbReference>
<dbReference type="PANTHER" id="PTHR33563">
    <property type="match status" value="1"/>
</dbReference>
<dbReference type="PANTHER" id="PTHR33563:SF1">
    <property type="entry name" value="3-DEHYDROQUINATE SYNTHASE"/>
    <property type="match status" value="1"/>
</dbReference>
<dbReference type="GO" id="GO:0008652">
    <property type="term" value="P:amino acid biosynthetic process"/>
    <property type="evidence" value="ECO:0007669"/>
    <property type="project" value="UniProtKB-KW"/>
</dbReference>
<dbReference type="NCBIfam" id="NF002627">
    <property type="entry name" value="PRK02290.1-5"/>
    <property type="match status" value="1"/>
</dbReference>
<keyword evidence="1" id="KW-0028">Amino-acid biosynthesis</keyword>
<dbReference type="PIRSF" id="PIRSF006655">
    <property type="entry name" value="DHQ_synth"/>
    <property type="match status" value="1"/>
</dbReference>
<keyword evidence="5" id="KW-0560">Oxidoreductase</keyword>
<gene>
    <name evidence="5" type="ORF">H8D96_11910</name>
</gene>
<dbReference type="AlphaFoldDB" id="A0A8J6TTL1"/>
<dbReference type="HAMAP" id="MF_01244">
    <property type="entry name" value="Arch_DHQ_synthase"/>
    <property type="match status" value="1"/>
</dbReference>
<dbReference type="Proteomes" id="UP000605201">
    <property type="component" value="Unassembled WGS sequence"/>
</dbReference>
<dbReference type="Pfam" id="PF26558">
    <property type="entry name" value="DHQS_2nd"/>
    <property type="match status" value="1"/>
</dbReference>
<evidence type="ECO:0000256" key="1">
    <source>
        <dbReference type="ARBA" id="ARBA00022605"/>
    </source>
</evidence>
<dbReference type="InterPro" id="IPR002812">
    <property type="entry name" value="DHQS"/>
</dbReference>
<protein>
    <submittedName>
        <fullName evidence="5">3-dehydroquinate synthase II</fullName>
        <ecNumber evidence="5">1.4.1.24</ecNumber>
    </submittedName>
</protein>
<evidence type="ECO:0000259" key="3">
    <source>
        <dbReference type="Pfam" id="PF01959"/>
    </source>
</evidence>
<comment type="caution">
    <text evidence="5">The sequence shown here is derived from an EMBL/GenBank/DDBJ whole genome shotgun (WGS) entry which is preliminary data.</text>
</comment>
<dbReference type="EMBL" id="JACNIG010000236">
    <property type="protein sequence ID" value="MBC8432607.1"/>
    <property type="molecule type" value="Genomic_DNA"/>
</dbReference>
<evidence type="ECO:0000256" key="2">
    <source>
        <dbReference type="ARBA" id="ARBA00023141"/>
    </source>
</evidence>
<dbReference type="InterPro" id="IPR056179">
    <property type="entry name" value="DHQS_C"/>
</dbReference>
<organism evidence="5 6">
    <name type="scientific">Candidatus Desulfatibia vada</name>
    <dbReference type="NCBI Taxonomy" id="2841696"/>
    <lineage>
        <taxon>Bacteria</taxon>
        <taxon>Pseudomonadati</taxon>
        <taxon>Thermodesulfobacteriota</taxon>
        <taxon>Desulfobacteria</taxon>
        <taxon>Desulfobacterales</taxon>
        <taxon>Desulfobacterales incertae sedis</taxon>
        <taxon>Candidatus Desulfatibia</taxon>
    </lineage>
</organism>
<evidence type="ECO:0000313" key="5">
    <source>
        <dbReference type="EMBL" id="MBC8432607.1"/>
    </source>
</evidence>
<dbReference type="GO" id="GO:0003856">
    <property type="term" value="F:3-dehydroquinate synthase activity"/>
    <property type="evidence" value="ECO:0007669"/>
    <property type="project" value="InterPro"/>
</dbReference>
<dbReference type="GO" id="GO:0009073">
    <property type="term" value="P:aromatic amino acid family biosynthetic process"/>
    <property type="evidence" value="ECO:0007669"/>
    <property type="project" value="UniProtKB-KW"/>
</dbReference>
<keyword evidence="2" id="KW-0057">Aromatic amino acid biosynthesis</keyword>
<dbReference type="Pfam" id="PF01959">
    <property type="entry name" value="DHQS"/>
    <property type="match status" value="1"/>
</dbReference>
<dbReference type="EC" id="1.4.1.24" evidence="5"/>
<reference evidence="5 6" key="1">
    <citation type="submission" date="2020-08" db="EMBL/GenBank/DDBJ databases">
        <title>Bridging the membrane lipid divide: bacteria of the FCB group superphylum have the potential to synthesize archaeal ether lipids.</title>
        <authorList>
            <person name="Villanueva L."/>
            <person name="Von Meijenfeldt F.A.B."/>
            <person name="Westbye A.B."/>
            <person name="Yadav S."/>
            <person name="Hopmans E.C."/>
            <person name="Dutilh B.E."/>
            <person name="Sinninghe Damste J.S."/>
        </authorList>
    </citation>
    <scope>NUCLEOTIDE SEQUENCE [LARGE SCALE GENOMIC DNA]</scope>
    <source>
        <strain evidence="5">NIOZ-UU17</strain>
    </source>
</reference>
<sequence length="330" mass="35721">MRKIWVKVDPWDKKIVTTALEGGADGIMVPPGYSDKVKALGRIETISEDGDLKLGEDVIIFNVKSGADEEEIVTLTHSKQVILQCSDWTIIPLENLIAKGANVIAQVQNLAEAQTAFGILEKGVRHILLHTTDVVELKKTLSKLRFQAEKIFLEAAEITEVKPLGMGDRVCVDTCTTMTAGQGILVGNSSSALFLVHAESISNPYVSPRPFRVNAGPVHAYTRIPGGKTSYLSELATGGQVLIVDYMGNTISAIVGRLKIEKRPLMLVTAAVGDKQVTSILQNAETIRLTDPEGKALSVVNLKPGDKVMVALEEAGRHFGIKIEETITEK</sequence>
<accession>A0A8J6TTL1</accession>
<proteinExistence type="inferred from homology"/>
<evidence type="ECO:0000259" key="4">
    <source>
        <dbReference type="Pfam" id="PF26558"/>
    </source>
</evidence>
<feature type="domain" description="3-dehydroquinate synthase C-terminal" evidence="4">
    <location>
        <begin position="156"/>
        <end position="330"/>
    </location>
</feature>
<evidence type="ECO:0000313" key="6">
    <source>
        <dbReference type="Proteomes" id="UP000605201"/>
    </source>
</evidence>
<name>A0A8J6TTL1_9BACT</name>